<sequence length="149" mass="16541">MNERIRKVPRAKSSQNPVETDESAASIENTEGFDETLHNADNLDVEKVIKANKGELDEGEQGEVATRKVEFVKYVGKATHRTIESGTWPTGVKNQDLTAEWGFFNGFKIPAASFTDDQLHYLLEAVDQEGKRLDPGFELVEEDVTISGA</sequence>
<organism evidence="2 3">
    <name type="scientific">Gordonia phage Jalebi</name>
    <dbReference type="NCBI Taxonomy" id="2910757"/>
    <lineage>
        <taxon>Viruses</taxon>
        <taxon>Duplodnaviria</taxon>
        <taxon>Heunggongvirae</taxon>
        <taxon>Uroviricota</taxon>
        <taxon>Caudoviricetes</taxon>
        <taxon>Dovevirinae</taxon>
        <taxon>Lambovirus</taxon>
        <taxon>Lambovirus jalebi</taxon>
    </lineage>
</organism>
<reference evidence="2 3" key="1">
    <citation type="submission" date="2021-11" db="EMBL/GenBank/DDBJ databases">
        <authorList>
            <person name="Harms R.C."/>
            <person name="Cheryl M."/>
            <person name="Lamichhane S."/>
            <person name="Nemcova N."/>
            <person name="Ball S.L."/>
            <person name="Garlena R.A."/>
            <person name="Russell D.A."/>
            <person name="Jacobs-Sera D."/>
            <person name="Hatfull G.F."/>
        </authorList>
    </citation>
    <scope>NUCLEOTIDE SEQUENCE [LARGE SCALE GENOMIC DNA]</scope>
</reference>
<evidence type="ECO:0000256" key="1">
    <source>
        <dbReference type="SAM" id="MobiDB-lite"/>
    </source>
</evidence>
<feature type="region of interest" description="Disordered" evidence="1">
    <location>
        <begin position="1"/>
        <end position="37"/>
    </location>
</feature>
<name>A0AA49BPP4_9CAUD</name>
<proteinExistence type="predicted"/>
<accession>A0AA49BPP4</accession>
<evidence type="ECO:0000313" key="2">
    <source>
        <dbReference type="EMBL" id="UJQ86715.1"/>
    </source>
</evidence>
<gene>
    <name evidence="2" type="primary">22</name>
    <name evidence="2" type="ORF">SEA_JALEBI_22</name>
</gene>
<evidence type="ECO:0000313" key="3">
    <source>
        <dbReference type="Proteomes" id="UP001200551"/>
    </source>
</evidence>
<keyword evidence="3" id="KW-1185">Reference proteome</keyword>
<protein>
    <submittedName>
        <fullName evidence="2">Uncharacterized protein</fullName>
    </submittedName>
</protein>
<dbReference type="Proteomes" id="UP001200551">
    <property type="component" value="Segment"/>
</dbReference>
<dbReference type="EMBL" id="OL455895">
    <property type="protein sequence ID" value="UJQ86715.1"/>
    <property type="molecule type" value="Genomic_DNA"/>
</dbReference>